<dbReference type="InterPro" id="IPR032675">
    <property type="entry name" value="LRR_dom_sf"/>
</dbReference>
<dbReference type="STRING" id="765440.A0A0C3CPK8"/>
<sequence length="416" mass="47793">MSKCKLPQELIDIIIDYLPFGYGSCALVCRSWLPAAHRNLFHRVVLPPPNDFYYSRPDDVPYSKRLDQVLLKSPHISEYIRELEVYDSRDDNWIGTDPTLPRLLPKLTNLTRIKFRRLHQRNVPSGLKQSIYSVLELPSLTHVELEKATFANIDDLKDLLSHAKYSTNLSLNDVSVLSDEPLTHVGEDKGPAEAEVEEHGLHSRLQSNLVSLRLSLNHHHSAFLDWLIGPRSPWDVSHMHTLQVLSSYLDDTDVTNRLLKAIGNSLRHFHLLVPYILSNPSPYRSDTNSNTDFNFESNSGIKFHYLTDIIRTKSRQVTEPLPWLLRFLSNIGKFNQIEEIKLEVEIPDCDDGPVEWSDWEEVDCLLAGAHFESLRKLNILLLPRATSTREWLLDGRRNLVRNLPLLGARGILVNVR</sequence>
<dbReference type="Gene3D" id="3.80.10.10">
    <property type="entry name" value="Ribonuclease Inhibitor"/>
    <property type="match status" value="1"/>
</dbReference>
<dbReference type="EMBL" id="KN832971">
    <property type="protein sequence ID" value="KIM91592.1"/>
    <property type="molecule type" value="Genomic_DNA"/>
</dbReference>
<evidence type="ECO:0000313" key="1">
    <source>
        <dbReference type="EMBL" id="KIM91592.1"/>
    </source>
</evidence>
<reference evidence="2" key="2">
    <citation type="submission" date="2015-01" db="EMBL/GenBank/DDBJ databases">
        <title>Evolutionary Origins and Diversification of the Mycorrhizal Mutualists.</title>
        <authorList>
            <consortium name="DOE Joint Genome Institute"/>
            <consortium name="Mycorrhizal Genomics Consortium"/>
            <person name="Kohler A."/>
            <person name="Kuo A."/>
            <person name="Nagy L.G."/>
            <person name="Floudas D."/>
            <person name="Copeland A."/>
            <person name="Barry K.W."/>
            <person name="Cichocki N."/>
            <person name="Veneault-Fourrey C."/>
            <person name="LaButti K."/>
            <person name="Lindquist E.A."/>
            <person name="Lipzen A."/>
            <person name="Lundell T."/>
            <person name="Morin E."/>
            <person name="Murat C."/>
            <person name="Riley R."/>
            <person name="Ohm R."/>
            <person name="Sun H."/>
            <person name="Tunlid A."/>
            <person name="Henrissat B."/>
            <person name="Grigoriev I.V."/>
            <person name="Hibbett D.S."/>
            <person name="Martin F."/>
        </authorList>
    </citation>
    <scope>NUCLEOTIDE SEQUENCE [LARGE SCALE GENOMIC DNA]</scope>
    <source>
        <strain evidence="2">F 1598</strain>
    </source>
</reference>
<dbReference type="HOGENOM" id="CLU_036316_4_0_1"/>
<dbReference type="AlphaFoldDB" id="A0A0C3CPK8"/>
<gene>
    <name evidence="1" type="ORF">PILCRDRAFT_810871</name>
</gene>
<dbReference type="InParanoid" id="A0A0C3CPK8"/>
<protein>
    <submittedName>
        <fullName evidence="1">Uncharacterized protein</fullName>
    </submittedName>
</protein>
<accession>A0A0C3CPK8</accession>
<dbReference type="Proteomes" id="UP000054166">
    <property type="component" value="Unassembled WGS sequence"/>
</dbReference>
<organism evidence="1 2">
    <name type="scientific">Piloderma croceum (strain F 1598)</name>
    <dbReference type="NCBI Taxonomy" id="765440"/>
    <lineage>
        <taxon>Eukaryota</taxon>
        <taxon>Fungi</taxon>
        <taxon>Dikarya</taxon>
        <taxon>Basidiomycota</taxon>
        <taxon>Agaricomycotina</taxon>
        <taxon>Agaricomycetes</taxon>
        <taxon>Agaricomycetidae</taxon>
        <taxon>Atheliales</taxon>
        <taxon>Atheliaceae</taxon>
        <taxon>Piloderma</taxon>
    </lineage>
</organism>
<name>A0A0C3CPK8_PILCF</name>
<keyword evidence="2" id="KW-1185">Reference proteome</keyword>
<proteinExistence type="predicted"/>
<evidence type="ECO:0000313" key="2">
    <source>
        <dbReference type="Proteomes" id="UP000054166"/>
    </source>
</evidence>
<dbReference type="OrthoDB" id="3070253at2759"/>
<reference evidence="1 2" key="1">
    <citation type="submission" date="2014-04" db="EMBL/GenBank/DDBJ databases">
        <authorList>
            <consortium name="DOE Joint Genome Institute"/>
            <person name="Kuo A."/>
            <person name="Tarkka M."/>
            <person name="Buscot F."/>
            <person name="Kohler A."/>
            <person name="Nagy L.G."/>
            <person name="Floudas D."/>
            <person name="Copeland A."/>
            <person name="Barry K.W."/>
            <person name="Cichocki N."/>
            <person name="Veneault-Fourrey C."/>
            <person name="LaButti K."/>
            <person name="Lindquist E.A."/>
            <person name="Lipzen A."/>
            <person name="Lundell T."/>
            <person name="Morin E."/>
            <person name="Murat C."/>
            <person name="Sun H."/>
            <person name="Tunlid A."/>
            <person name="Henrissat B."/>
            <person name="Grigoriev I.V."/>
            <person name="Hibbett D.S."/>
            <person name="Martin F."/>
            <person name="Nordberg H.P."/>
            <person name="Cantor M.N."/>
            <person name="Hua S.X."/>
        </authorList>
    </citation>
    <scope>NUCLEOTIDE SEQUENCE [LARGE SCALE GENOMIC DNA]</scope>
    <source>
        <strain evidence="1 2">F 1598</strain>
    </source>
</reference>